<dbReference type="PROSITE" id="PS50023">
    <property type="entry name" value="LIM_DOMAIN_2"/>
    <property type="match status" value="1"/>
</dbReference>
<organism evidence="7 8">
    <name type="scientific">Powellomyces hirtus</name>
    <dbReference type="NCBI Taxonomy" id="109895"/>
    <lineage>
        <taxon>Eukaryota</taxon>
        <taxon>Fungi</taxon>
        <taxon>Fungi incertae sedis</taxon>
        <taxon>Chytridiomycota</taxon>
        <taxon>Chytridiomycota incertae sedis</taxon>
        <taxon>Chytridiomycetes</taxon>
        <taxon>Spizellomycetales</taxon>
        <taxon>Powellomycetaceae</taxon>
        <taxon>Powellomyces</taxon>
    </lineage>
</organism>
<dbReference type="STRING" id="109895.A0A507E5K7"/>
<evidence type="ECO:0000256" key="2">
    <source>
        <dbReference type="ARBA" id="ARBA00022833"/>
    </source>
</evidence>
<gene>
    <name evidence="7" type="ORF">PhCBS80983_g02507</name>
</gene>
<dbReference type="InterPro" id="IPR001781">
    <property type="entry name" value="Znf_LIM"/>
</dbReference>
<feature type="region of interest" description="Disordered" evidence="5">
    <location>
        <begin position="79"/>
        <end position="105"/>
    </location>
</feature>
<dbReference type="Proteomes" id="UP000318582">
    <property type="component" value="Unassembled WGS sequence"/>
</dbReference>
<dbReference type="PANTHER" id="PTHR24206">
    <property type="entry name" value="OS06G0237300 PROTEIN"/>
    <property type="match status" value="1"/>
</dbReference>
<dbReference type="OrthoDB" id="8062037at2759"/>
<feature type="compositionally biased region" description="Low complexity" evidence="5">
    <location>
        <begin position="139"/>
        <end position="151"/>
    </location>
</feature>
<keyword evidence="3 4" id="KW-0440">LIM domain</keyword>
<comment type="caution">
    <text evidence="7">The sequence shown here is derived from an EMBL/GenBank/DDBJ whole genome shotgun (WGS) entry which is preliminary data.</text>
</comment>
<dbReference type="SUPFAM" id="SSF57716">
    <property type="entry name" value="Glucocorticoid receptor-like (DNA-binding domain)"/>
    <property type="match status" value="1"/>
</dbReference>
<dbReference type="AlphaFoldDB" id="A0A507E5K7"/>
<keyword evidence="1 4" id="KW-0479">Metal-binding</keyword>
<dbReference type="EMBL" id="QEAQ01000026">
    <property type="protein sequence ID" value="TPX59359.1"/>
    <property type="molecule type" value="Genomic_DNA"/>
</dbReference>
<dbReference type="GO" id="GO:0046872">
    <property type="term" value="F:metal ion binding"/>
    <property type="evidence" value="ECO:0007669"/>
    <property type="project" value="UniProtKB-KW"/>
</dbReference>
<keyword evidence="2 4" id="KW-0862">Zinc</keyword>
<keyword evidence="8" id="KW-1185">Reference proteome</keyword>
<evidence type="ECO:0000256" key="4">
    <source>
        <dbReference type="PROSITE-ProRule" id="PRU00125"/>
    </source>
</evidence>
<dbReference type="CDD" id="cd09358">
    <property type="entry name" value="LIM_Mical_like"/>
    <property type="match status" value="1"/>
</dbReference>
<evidence type="ECO:0000259" key="6">
    <source>
        <dbReference type="PROSITE" id="PS50023"/>
    </source>
</evidence>
<name>A0A507E5K7_9FUNG</name>
<feature type="domain" description="LIM zinc-binding" evidence="6">
    <location>
        <begin position="5"/>
        <end position="67"/>
    </location>
</feature>
<dbReference type="Gene3D" id="2.10.110.10">
    <property type="entry name" value="Cysteine Rich Protein"/>
    <property type="match status" value="1"/>
</dbReference>
<accession>A0A507E5K7</accession>
<evidence type="ECO:0000256" key="5">
    <source>
        <dbReference type="SAM" id="MobiDB-lite"/>
    </source>
</evidence>
<feature type="region of interest" description="Disordered" evidence="5">
    <location>
        <begin position="117"/>
        <end position="170"/>
    </location>
</feature>
<protein>
    <recommendedName>
        <fullName evidence="6">LIM zinc-binding domain-containing protein</fullName>
    </recommendedName>
</protein>
<evidence type="ECO:0000256" key="3">
    <source>
        <dbReference type="ARBA" id="ARBA00023038"/>
    </source>
</evidence>
<proteinExistence type="predicted"/>
<reference evidence="7 8" key="1">
    <citation type="journal article" date="2019" name="Sci. Rep.">
        <title>Comparative genomics of chytrid fungi reveal insights into the obligate biotrophic and pathogenic lifestyle of Synchytrium endobioticum.</title>
        <authorList>
            <person name="van de Vossenberg B.T.L.H."/>
            <person name="Warris S."/>
            <person name="Nguyen H.D.T."/>
            <person name="van Gent-Pelzer M.P.E."/>
            <person name="Joly D.L."/>
            <person name="van de Geest H.C."/>
            <person name="Bonants P.J.M."/>
            <person name="Smith D.S."/>
            <person name="Levesque C.A."/>
            <person name="van der Lee T.A.J."/>
        </authorList>
    </citation>
    <scope>NUCLEOTIDE SEQUENCE [LARGE SCALE GENOMIC DNA]</scope>
    <source>
        <strain evidence="7 8">CBS 809.83</strain>
    </source>
</reference>
<sequence length="170" mass="18535">MSSSEKCGKCEKTVYPTEKVEAASKWYHKGCFKCSDQNCNIQLNLKTFQVVNEQIWCQKHAPQPKATAVADAVSVMHAKHAPKKASEGLHKTTVGTGETPSYGLDTLGTQHALLVPRKSAENLGTAQKGDRTREQARQGSNGSLNNSTGNLQEQENNADTEPVTHDEIQV</sequence>
<dbReference type="Pfam" id="PF00412">
    <property type="entry name" value="LIM"/>
    <property type="match status" value="1"/>
</dbReference>
<evidence type="ECO:0000313" key="8">
    <source>
        <dbReference type="Proteomes" id="UP000318582"/>
    </source>
</evidence>
<dbReference type="SMART" id="SM00132">
    <property type="entry name" value="LIM"/>
    <property type="match status" value="1"/>
</dbReference>
<evidence type="ECO:0000256" key="1">
    <source>
        <dbReference type="ARBA" id="ARBA00022723"/>
    </source>
</evidence>
<evidence type="ECO:0000313" key="7">
    <source>
        <dbReference type="EMBL" id="TPX59359.1"/>
    </source>
</evidence>